<reference evidence="2 3" key="1">
    <citation type="submission" date="2021-03" db="EMBL/GenBank/DDBJ databases">
        <title>Sequencing the genomes of 1000 actinobacteria strains.</title>
        <authorList>
            <person name="Klenk H.-P."/>
        </authorList>
    </citation>
    <scope>NUCLEOTIDE SEQUENCE [LARGE SCALE GENOMIC DNA]</scope>
    <source>
        <strain evidence="2 3">DSM 45510</strain>
    </source>
</reference>
<dbReference type="InterPro" id="IPR016193">
    <property type="entry name" value="Cytidine_deaminase-like"/>
</dbReference>
<dbReference type="PROSITE" id="PS51747">
    <property type="entry name" value="CYT_DCMP_DEAMINASES_2"/>
    <property type="match status" value="1"/>
</dbReference>
<evidence type="ECO:0000259" key="1">
    <source>
        <dbReference type="PROSITE" id="PS51747"/>
    </source>
</evidence>
<sequence>MTDHDLLAKAIALGDECPPSTTFRVGAVITAADGSILATGHSGETDPHDHAEEAALAKLAADDPRLAGATMYTSLEPCSSRRSRPKTCTTLILDAGIPRVVFAWREPTLFVDCVGAETLTAAGVTVTELPDLAPAVRTTNAHLL</sequence>
<gene>
    <name evidence="2" type="ORF">JOM49_007772</name>
</gene>
<proteinExistence type="predicted"/>
<accession>A0ABS4Q3I3</accession>
<name>A0ABS4Q3I3_9PSEU</name>
<dbReference type="GO" id="GO:0008703">
    <property type="term" value="F:5-amino-6-(5-phosphoribosylamino)uracil reductase activity"/>
    <property type="evidence" value="ECO:0007669"/>
    <property type="project" value="UniProtKB-EC"/>
</dbReference>
<dbReference type="InterPro" id="IPR002125">
    <property type="entry name" value="CMP_dCMP_dom"/>
</dbReference>
<evidence type="ECO:0000313" key="2">
    <source>
        <dbReference type="EMBL" id="MBP2186246.1"/>
    </source>
</evidence>
<dbReference type="EMBL" id="JAGGMS010000001">
    <property type="protein sequence ID" value="MBP2186246.1"/>
    <property type="molecule type" value="Genomic_DNA"/>
</dbReference>
<keyword evidence="3" id="KW-1185">Reference proteome</keyword>
<dbReference type="Gene3D" id="3.40.140.10">
    <property type="entry name" value="Cytidine Deaminase, domain 2"/>
    <property type="match status" value="1"/>
</dbReference>
<organism evidence="2 3">
    <name type="scientific">Amycolatopsis magusensis</name>
    <dbReference type="NCBI Taxonomy" id="882444"/>
    <lineage>
        <taxon>Bacteria</taxon>
        <taxon>Bacillati</taxon>
        <taxon>Actinomycetota</taxon>
        <taxon>Actinomycetes</taxon>
        <taxon>Pseudonocardiales</taxon>
        <taxon>Pseudonocardiaceae</taxon>
        <taxon>Amycolatopsis</taxon>
    </lineage>
</organism>
<dbReference type="Pfam" id="PF00383">
    <property type="entry name" value="dCMP_cyt_deam_1"/>
    <property type="match status" value="1"/>
</dbReference>
<comment type="caution">
    <text evidence="2">The sequence shown here is derived from an EMBL/GenBank/DDBJ whole genome shotgun (WGS) entry which is preliminary data.</text>
</comment>
<dbReference type="PANTHER" id="PTHR11079:SF162">
    <property type="entry name" value="RIBOFLAVIN BIOSYNTHESIS PROTEIN PYRD, CHLOROPLASTIC"/>
    <property type="match status" value="1"/>
</dbReference>
<keyword evidence="2" id="KW-0560">Oxidoreductase</keyword>
<evidence type="ECO:0000313" key="3">
    <source>
        <dbReference type="Proteomes" id="UP000741013"/>
    </source>
</evidence>
<protein>
    <submittedName>
        <fullName evidence="2">5-amino-6-(5-phosphoribosylamino)uracil reductase</fullName>
        <ecNumber evidence="2">1.1.1.193</ecNumber>
    </submittedName>
</protein>
<dbReference type="EC" id="1.1.1.193" evidence="2"/>
<feature type="domain" description="CMP/dCMP-type deaminase" evidence="1">
    <location>
        <begin position="1"/>
        <end position="126"/>
    </location>
</feature>
<dbReference type="SUPFAM" id="SSF53927">
    <property type="entry name" value="Cytidine deaminase-like"/>
    <property type="match status" value="1"/>
</dbReference>
<dbReference type="PANTHER" id="PTHR11079">
    <property type="entry name" value="CYTOSINE DEAMINASE FAMILY MEMBER"/>
    <property type="match status" value="1"/>
</dbReference>
<dbReference type="Proteomes" id="UP000741013">
    <property type="component" value="Unassembled WGS sequence"/>
</dbReference>